<feature type="coiled-coil region" evidence="1">
    <location>
        <begin position="276"/>
        <end position="310"/>
    </location>
</feature>
<feature type="compositionally biased region" description="Basic and acidic residues" evidence="2">
    <location>
        <begin position="16"/>
        <end position="29"/>
    </location>
</feature>
<proteinExistence type="predicted"/>
<evidence type="ECO:0000256" key="2">
    <source>
        <dbReference type="SAM" id="MobiDB-lite"/>
    </source>
</evidence>
<feature type="non-terminal residue" evidence="3">
    <location>
        <position position="1"/>
    </location>
</feature>
<evidence type="ECO:0000256" key="1">
    <source>
        <dbReference type="SAM" id="Coils"/>
    </source>
</evidence>
<gene>
    <name evidence="3" type="ORF">Tci_487712</name>
</gene>
<feature type="region of interest" description="Disordered" evidence="2">
    <location>
        <begin position="1"/>
        <end position="47"/>
    </location>
</feature>
<dbReference type="EMBL" id="BKCJ010246907">
    <property type="protein sequence ID" value="GEZ15739.1"/>
    <property type="molecule type" value="Genomic_DNA"/>
</dbReference>
<evidence type="ECO:0000313" key="3">
    <source>
        <dbReference type="EMBL" id="GEZ15739.1"/>
    </source>
</evidence>
<sequence length="459" mass="50731">RVEGPGVDDESYGLDGESHGVDDESHGLDDESYGIDDEGRGIESDGLGLEEEEAVPEGQQRAVLVVGTAVSKPLGLGYGALRLRELALEEDHVYSTFEVGQGSGSAPEHGRSERVSAFRQPMLTTWTDPEDGMVYIDVPVYPPPVPPVQTPPSPGWTSGSLPISPSPSVVPSHVSSPMIPLTVPSPIASPMATSIATISVDEDQFIEELYTRSGAVRDEIFSQRYQFRSLEHEQERTAVTFGALWRPVLALKAWAGRVDTWMTDMSREGYDHHRLVHDMLLQQTALQRELQEMKDRVTVLEQDRDRREREKFLLGGENVIIGCDIVDGTRHTTSDASYASTEHLRVIGDLCTRMGNLEYGHVLLVKKVITIVQVVSRLVQVGTQMEQGQQAATQRDETIEGLSQHVQTLQAAVQHRDVPIQQLQALVAEMSSRDSTLMQCILGMDRRLADIERRPPGPQ</sequence>
<comment type="caution">
    <text evidence="3">The sequence shown here is derived from an EMBL/GenBank/DDBJ whole genome shotgun (WGS) entry which is preliminary data.</text>
</comment>
<name>A0A699I7N6_TANCI</name>
<accession>A0A699I7N6</accession>
<keyword evidence="1" id="KW-0175">Coiled coil</keyword>
<organism evidence="3">
    <name type="scientific">Tanacetum cinerariifolium</name>
    <name type="common">Dalmatian daisy</name>
    <name type="synonym">Chrysanthemum cinerariifolium</name>
    <dbReference type="NCBI Taxonomy" id="118510"/>
    <lineage>
        <taxon>Eukaryota</taxon>
        <taxon>Viridiplantae</taxon>
        <taxon>Streptophyta</taxon>
        <taxon>Embryophyta</taxon>
        <taxon>Tracheophyta</taxon>
        <taxon>Spermatophyta</taxon>
        <taxon>Magnoliopsida</taxon>
        <taxon>eudicotyledons</taxon>
        <taxon>Gunneridae</taxon>
        <taxon>Pentapetalae</taxon>
        <taxon>asterids</taxon>
        <taxon>campanulids</taxon>
        <taxon>Asterales</taxon>
        <taxon>Asteraceae</taxon>
        <taxon>Asteroideae</taxon>
        <taxon>Anthemideae</taxon>
        <taxon>Anthemidinae</taxon>
        <taxon>Tanacetum</taxon>
    </lineage>
</organism>
<feature type="compositionally biased region" description="Acidic residues" evidence="2">
    <location>
        <begin position="1"/>
        <end position="12"/>
    </location>
</feature>
<protein>
    <submittedName>
        <fullName evidence="3">Uncharacterized protein</fullName>
    </submittedName>
</protein>
<reference evidence="3" key="1">
    <citation type="journal article" date="2019" name="Sci. Rep.">
        <title>Draft genome of Tanacetum cinerariifolium, the natural source of mosquito coil.</title>
        <authorList>
            <person name="Yamashiro T."/>
            <person name="Shiraishi A."/>
            <person name="Satake H."/>
            <person name="Nakayama K."/>
        </authorList>
    </citation>
    <scope>NUCLEOTIDE SEQUENCE</scope>
</reference>
<dbReference type="AlphaFoldDB" id="A0A699I7N6"/>